<dbReference type="GO" id="GO:0002949">
    <property type="term" value="P:tRNA threonylcarbamoyladenosine modification"/>
    <property type="evidence" value="ECO:0007669"/>
    <property type="project" value="InterPro"/>
</dbReference>
<comment type="subcellular location">
    <subcellularLocation>
        <location evidence="1">Cytoplasm</location>
    </subcellularLocation>
</comment>
<dbReference type="PANTHER" id="PTHR33540">
    <property type="entry name" value="TRNA THREONYLCARBAMOYLADENOSINE BIOSYNTHESIS PROTEIN TSAE"/>
    <property type="match status" value="1"/>
</dbReference>
<evidence type="ECO:0000256" key="2">
    <source>
        <dbReference type="ARBA" id="ARBA00007599"/>
    </source>
</evidence>
<dbReference type="Proteomes" id="UP000711407">
    <property type="component" value="Unassembled WGS sequence"/>
</dbReference>
<comment type="caution">
    <text evidence="11">The sequence shown here is derived from an EMBL/GenBank/DDBJ whole genome shotgun (WGS) entry which is preliminary data.</text>
</comment>
<protein>
    <recommendedName>
        <fullName evidence="3">tRNA threonylcarbamoyladenosine biosynthesis protein TsaE</fullName>
    </recommendedName>
    <alternativeName>
        <fullName evidence="10">t(6)A37 threonylcarbamoyladenosine biosynthesis protein TsaE</fullName>
    </alternativeName>
</protein>
<name>A0A921JGY0_9BACT</name>
<dbReference type="PANTHER" id="PTHR33540:SF2">
    <property type="entry name" value="TRNA THREONYLCARBAMOYLADENOSINE BIOSYNTHESIS PROTEIN TSAE"/>
    <property type="match status" value="1"/>
</dbReference>
<dbReference type="NCBIfam" id="TIGR00150">
    <property type="entry name" value="T6A_YjeE"/>
    <property type="match status" value="1"/>
</dbReference>
<proteinExistence type="inferred from homology"/>
<reference evidence="11" key="1">
    <citation type="journal article" date="2021" name="PeerJ">
        <title>Extensive microbial diversity within the chicken gut microbiome revealed by metagenomics and culture.</title>
        <authorList>
            <person name="Gilroy R."/>
            <person name="Ravi A."/>
            <person name="Getino M."/>
            <person name="Pursley I."/>
            <person name="Horton D.L."/>
            <person name="Alikhan N.F."/>
            <person name="Baker D."/>
            <person name="Gharbi K."/>
            <person name="Hall N."/>
            <person name="Watson M."/>
            <person name="Adriaenssens E.M."/>
            <person name="Foster-Nyarko E."/>
            <person name="Jarju S."/>
            <person name="Secka A."/>
            <person name="Antonio M."/>
            <person name="Oren A."/>
            <person name="Chaudhuri R.R."/>
            <person name="La Ragione R."/>
            <person name="Hildebrand F."/>
            <person name="Pallen M.J."/>
        </authorList>
    </citation>
    <scope>NUCLEOTIDE SEQUENCE</scope>
    <source>
        <strain evidence="11">4100</strain>
    </source>
</reference>
<dbReference type="EMBL" id="DYXT01000005">
    <property type="protein sequence ID" value="HJE38215.1"/>
    <property type="molecule type" value="Genomic_DNA"/>
</dbReference>
<dbReference type="InterPro" id="IPR027417">
    <property type="entry name" value="P-loop_NTPase"/>
</dbReference>
<keyword evidence="5" id="KW-0819">tRNA processing</keyword>
<keyword evidence="6" id="KW-0479">Metal-binding</keyword>
<dbReference type="SUPFAM" id="SSF52540">
    <property type="entry name" value="P-loop containing nucleoside triphosphate hydrolases"/>
    <property type="match status" value="1"/>
</dbReference>
<dbReference type="GO" id="GO:0005524">
    <property type="term" value="F:ATP binding"/>
    <property type="evidence" value="ECO:0007669"/>
    <property type="project" value="UniProtKB-KW"/>
</dbReference>
<evidence type="ECO:0000313" key="12">
    <source>
        <dbReference type="Proteomes" id="UP000711407"/>
    </source>
</evidence>
<accession>A0A921JGY0</accession>
<reference evidence="11" key="2">
    <citation type="submission" date="2021-09" db="EMBL/GenBank/DDBJ databases">
        <authorList>
            <person name="Gilroy R."/>
        </authorList>
    </citation>
    <scope>NUCLEOTIDE SEQUENCE</scope>
    <source>
        <strain evidence="11">4100</strain>
    </source>
</reference>
<evidence type="ECO:0000256" key="9">
    <source>
        <dbReference type="ARBA" id="ARBA00022842"/>
    </source>
</evidence>
<keyword evidence="8" id="KW-0067">ATP-binding</keyword>
<comment type="similarity">
    <text evidence="2">Belongs to the TsaE family.</text>
</comment>
<evidence type="ECO:0000256" key="7">
    <source>
        <dbReference type="ARBA" id="ARBA00022741"/>
    </source>
</evidence>
<evidence type="ECO:0000256" key="8">
    <source>
        <dbReference type="ARBA" id="ARBA00022840"/>
    </source>
</evidence>
<keyword evidence="7" id="KW-0547">Nucleotide-binding</keyword>
<evidence type="ECO:0000256" key="10">
    <source>
        <dbReference type="ARBA" id="ARBA00032441"/>
    </source>
</evidence>
<keyword evidence="4" id="KW-0963">Cytoplasm</keyword>
<gene>
    <name evidence="11" type="primary">tsaE</name>
    <name evidence="11" type="ORF">K8V47_00405</name>
</gene>
<organism evidence="11 12">
    <name type="scientific">Candidatus Amulumruptor caecigallinarius</name>
    <dbReference type="NCBI Taxonomy" id="2109911"/>
    <lineage>
        <taxon>Bacteria</taxon>
        <taxon>Pseudomonadati</taxon>
        <taxon>Bacteroidota</taxon>
        <taxon>Bacteroidia</taxon>
        <taxon>Bacteroidales</taxon>
        <taxon>Muribaculaceae</taxon>
        <taxon>Candidatus Amulumruptor</taxon>
    </lineage>
</organism>
<evidence type="ECO:0000256" key="1">
    <source>
        <dbReference type="ARBA" id="ARBA00004496"/>
    </source>
</evidence>
<keyword evidence="9" id="KW-0460">Magnesium</keyword>
<evidence type="ECO:0000256" key="4">
    <source>
        <dbReference type="ARBA" id="ARBA00022490"/>
    </source>
</evidence>
<evidence type="ECO:0000313" key="11">
    <source>
        <dbReference type="EMBL" id="HJE38215.1"/>
    </source>
</evidence>
<dbReference type="GO" id="GO:0046872">
    <property type="term" value="F:metal ion binding"/>
    <property type="evidence" value="ECO:0007669"/>
    <property type="project" value="UniProtKB-KW"/>
</dbReference>
<dbReference type="Gene3D" id="3.40.50.300">
    <property type="entry name" value="P-loop containing nucleotide triphosphate hydrolases"/>
    <property type="match status" value="1"/>
</dbReference>
<dbReference type="AlphaFoldDB" id="A0A921JGY0"/>
<evidence type="ECO:0000256" key="3">
    <source>
        <dbReference type="ARBA" id="ARBA00019010"/>
    </source>
</evidence>
<dbReference type="GO" id="GO:0005737">
    <property type="term" value="C:cytoplasm"/>
    <property type="evidence" value="ECO:0007669"/>
    <property type="project" value="UniProtKB-SubCell"/>
</dbReference>
<sequence length="146" mass="15945">MNTSEYSPLTIRIGSIEELDHAASHVLSAIGHRTVVAFHGAMGAGKTTLINAISSRLGAVDDATSSPSFSIANEYVGADGDTIYHFDLYRLNDIEEAYDMGFEEYLDSGSLCLIEWPDIAESLLPDDTAHVYIKEMDDGSREVRVI</sequence>
<dbReference type="Pfam" id="PF02367">
    <property type="entry name" value="TsaE"/>
    <property type="match status" value="1"/>
</dbReference>
<evidence type="ECO:0000256" key="6">
    <source>
        <dbReference type="ARBA" id="ARBA00022723"/>
    </source>
</evidence>
<evidence type="ECO:0000256" key="5">
    <source>
        <dbReference type="ARBA" id="ARBA00022694"/>
    </source>
</evidence>
<dbReference type="InterPro" id="IPR003442">
    <property type="entry name" value="T6A_TsaE"/>
</dbReference>